<organism evidence="6 7">
    <name type="scientific">Intestinibacter bartlettii</name>
    <dbReference type="NCBI Taxonomy" id="261299"/>
    <lineage>
        <taxon>Bacteria</taxon>
        <taxon>Bacillati</taxon>
        <taxon>Bacillota</taxon>
        <taxon>Clostridia</taxon>
        <taxon>Peptostreptococcales</taxon>
        <taxon>Peptostreptococcaceae</taxon>
        <taxon>Intestinibacter</taxon>
    </lineage>
</organism>
<evidence type="ECO:0000313" key="6">
    <source>
        <dbReference type="EMBL" id="MBU5336524.1"/>
    </source>
</evidence>
<accession>A0ABS6DYA2</accession>
<sequence>MTIRHLRIFITVAECKKMNLAAKKLYITQPTVSQAIRELEEHYGVKLFERLSKKLFITDAGKYLLFKAKNLVEQYDALEISMKENYQKESLRIGASLTVGAILLSDIINDLEQINPNLDTFAFVNNTSIIEQKLLDSSLDVAIVEGKVKSGDLISIPMIDDYLVLVCGIDHPLANKSDICLSDLENQKFVVREKGSGTRELLDDFLKFHNLNVKIVWEASSPDTIRHAVINNHCLALMPMRVMQKDILEHRMNVIYNTTDEWNRHFSLVYHKDKNITDSILLLKDILKKYKSIDIQMDDLSSKLILE</sequence>
<keyword evidence="7" id="KW-1185">Reference proteome</keyword>
<evidence type="ECO:0000313" key="7">
    <source>
        <dbReference type="Proteomes" id="UP001196301"/>
    </source>
</evidence>
<evidence type="ECO:0000259" key="5">
    <source>
        <dbReference type="PROSITE" id="PS50931"/>
    </source>
</evidence>
<evidence type="ECO:0000256" key="3">
    <source>
        <dbReference type="ARBA" id="ARBA00023125"/>
    </source>
</evidence>
<evidence type="ECO:0000256" key="4">
    <source>
        <dbReference type="ARBA" id="ARBA00023163"/>
    </source>
</evidence>
<dbReference type="PROSITE" id="PS50931">
    <property type="entry name" value="HTH_LYSR"/>
    <property type="match status" value="1"/>
</dbReference>
<comment type="caution">
    <text evidence="6">The sequence shown here is derived from an EMBL/GenBank/DDBJ whole genome shotgun (WGS) entry which is preliminary data.</text>
</comment>
<keyword evidence="4" id="KW-0804">Transcription</keyword>
<gene>
    <name evidence="6" type="ORF">KQI20_08740</name>
</gene>
<dbReference type="Proteomes" id="UP001196301">
    <property type="component" value="Unassembled WGS sequence"/>
</dbReference>
<dbReference type="InterPro" id="IPR000847">
    <property type="entry name" value="LysR_HTH_N"/>
</dbReference>
<dbReference type="Pfam" id="PF03466">
    <property type="entry name" value="LysR_substrate"/>
    <property type="match status" value="1"/>
</dbReference>
<protein>
    <submittedName>
        <fullName evidence="6">LysR family transcriptional regulator</fullName>
    </submittedName>
</protein>
<dbReference type="EMBL" id="JAHLOQ010000022">
    <property type="protein sequence ID" value="MBU5336524.1"/>
    <property type="molecule type" value="Genomic_DNA"/>
</dbReference>
<comment type="similarity">
    <text evidence="1">Belongs to the LysR transcriptional regulatory family.</text>
</comment>
<dbReference type="RefSeq" id="WP_216569769.1">
    <property type="nucleotide sequence ID" value="NZ_JAHLOQ010000022.1"/>
</dbReference>
<name>A0ABS6DYA2_9FIRM</name>
<dbReference type="PANTHER" id="PTHR30126">
    <property type="entry name" value="HTH-TYPE TRANSCRIPTIONAL REGULATOR"/>
    <property type="match status" value="1"/>
</dbReference>
<evidence type="ECO:0000256" key="2">
    <source>
        <dbReference type="ARBA" id="ARBA00023015"/>
    </source>
</evidence>
<dbReference type="Pfam" id="PF00126">
    <property type="entry name" value="HTH_1"/>
    <property type="match status" value="1"/>
</dbReference>
<dbReference type="InterPro" id="IPR005119">
    <property type="entry name" value="LysR_subst-bd"/>
</dbReference>
<dbReference type="PANTHER" id="PTHR30126:SF39">
    <property type="entry name" value="HTH-TYPE TRANSCRIPTIONAL REGULATOR CYSL"/>
    <property type="match status" value="1"/>
</dbReference>
<keyword evidence="2" id="KW-0805">Transcription regulation</keyword>
<proteinExistence type="inferred from homology"/>
<reference evidence="6 7" key="1">
    <citation type="submission" date="2021-06" db="EMBL/GenBank/DDBJ databases">
        <authorList>
            <person name="Sun Q."/>
            <person name="Li D."/>
        </authorList>
    </citation>
    <scope>NUCLEOTIDE SEQUENCE [LARGE SCALE GENOMIC DNA]</scope>
    <source>
        <strain evidence="6 7">N19</strain>
    </source>
</reference>
<keyword evidence="3" id="KW-0238">DNA-binding</keyword>
<feature type="domain" description="HTH lysR-type" evidence="5">
    <location>
        <begin position="1"/>
        <end position="58"/>
    </location>
</feature>
<evidence type="ECO:0000256" key="1">
    <source>
        <dbReference type="ARBA" id="ARBA00009437"/>
    </source>
</evidence>